<feature type="coiled-coil region" evidence="1">
    <location>
        <begin position="177"/>
        <end position="218"/>
    </location>
</feature>
<name>A0A485KE32_9STRA</name>
<evidence type="ECO:0000313" key="3">
    <source>
        <dbReference type="EMBL" id="VFT80019.1"/>
    </source>
</evidence>
<dbReference type="EMBL" id="CAADRA010000399">
    <property type="protein sequence ID" value="VFT80019.1"/>
    <property type="molecule type" value="Genomic_DNA"/>
</dbReference>
<protein>
    <submittedName>
        <fullName evidence="3">Aste57867_2831 protein</fullName>
    </submittedName>
</protein>
<evidence type="ECO:0000313" key="4">
    <source>
        <dbReference type="Proteomes" id="UP000332933"/>
    </source>
</evidence>
<dbReference type="AlphaFoldDB" id="A0A485KE32"/>
<dbReference type="PANTHER" id="PTHR33488:SF2">
    <property type="entry name" value="EARLY ENDOSOME ANTIGEN 1-LIKE"/>
    <property type="match status" value="1"/>
</dbReference>
<proteinExistence type="predicted"/>
<gene>
    <name evidence="3" type="primary">Aste57867_2831</name>
    <name evidence="2" type="ORF">As57867_002824</name>
    <name evidence="3" type="ORF">ASTE57867_2831</name>
</gene>
<reference evidence="2" key="2">
    <citation type="submission" date="2019-06" db="EMBL/GenBank/DDBJ databases">
        <title>Genomics analysis of Aphanomyces spp. identifies a new class of oomycete effector associated with host adaptation.</title>
        <authorList>
            <person name="Gaulin E."/>
        </authorList>
    </citation>
    <scope>NUCLEOTIDE SEQUENCE</scope>
    <source>
        <strain evidence="2">CBS 578.67</strain>
    </source>
</reference>
<sequence length="657" mass="73579">MVNQLTTFNDEAQSTCVQLANNLDWQSPVMAAPCCIVLIAHCMALSVNTDDVSLQACRPTNGFKYLEQPKSLRACLRQVSNATYDAMATAQVKMGAVALASGGIPTHIRTMYEALTLYAPHEMERVMPREADIVRREAAKCVEWSKDVELKFQTTKNLLDELLGCCEEKRGQSEHDARRKEQQKKKWTESLALAEKNLRDQEVEIRANLAERKQLQRDVQQLGEYTMGEKIAGALRQAADIGGEFCRRIVGLPSQDEGTVPRVASPVQRPHVVDVLASFPLPDMQSLDQMYGRLLACQLDSPTLPDLATTVASILGAFPTIAIFVDLNEYPTSLANYFATIEMNQSAQEARLVQLQRAATTFHQQFKTMVRTSEAVRTRSTEAAREVKKRRDMAEDRRSKYELASRILERARIDKSLIEQRIADTKTRQDLIVQTLTDIRVDSATIDDAIKLLKLVIGHLTHLCEEWSKMTIFFEGISVIMAQAGADVHDTTKSIEDGADNVGMSPAFKESILRACVLAHGRAKLINLTSSVYVDVSKAYFLDDLNTLNRIMQLTPREAKLEVERREKRLAQTHSGIGALVTRKHCQMVAFMEQHAQNGRQEYLAIAAAPSEKREFERQASDVEEKAKSDAQTDAIQLKARENALNQARCAFEGDAF</sequence>
<dbReference type="EMBL" id="VJMH01000399">
    <property type="protein sequence ID" value="KAF0716471.1"/>
    <property type="molecule type" value="Genomic_DNA"/>
</dbReference>
<dbReference type="PANTHER" id="PTHR33488">
    <property type="entry name" value="ZGC:162509"/>
    <property type="match status" value="1"/>
</dbReference>
<evidence type="ECO:0000256" key="1">
    <source>
        <dbReference type="SAM" id="Coils"/>
    </source>
</evidence>
<accession>A0A485KE32</accession>
<dbReference type="OrthoDB" id="5406275at2759"/>
<keyword evidence="1" id="KW-0175">Coiled coil</keyword>
<keyword evidence="4" id="KW-1185">Reference proteome</keyword>
<dbReference type="Proteomes" id="UP000332933">
    <property type="component" value="Unassembled WGS sequence"/>
</dbReference>
<organism evidence="3 4">
    <name type="scientific">Aphanomyces stellatus</name>
    <dbReference type="NCBI Taxonomy" id="120398"/>
    <lineage>
        <taxon>Eukaryota</taxon>
        <taxon>Sar</taxon>
        <taxon>Stramenopiles</taxon>
        <taxon>Oomycota</taxon>
        <taxon>Saprolegniomycetes</taxon>
        <taxon>Saprolegniales</taxon>
        <taxon>Verrucalvaceae</taxon>
        <taxon>Aphanomyces</taxon>
    </lineage>
</organism>
<reference evidence="3 4" key="1">
    <citation type="submission" date="2019-03" db="EMBL/GenBank/DDBJ databases">
        <authorList>
            <person name="Gaulin E."/>
            <person name="Dumas B."/>
        </authorList>
    </citation>
    <scope>NUCLEOTIDE SEQUENCE [LARGE SCALE GENOMIC DNA]</scope>
    <source>
        <strain evidence="3">CBS 568.67</strain>
    </source>
</reference>
<evidence type="ECO:0000313" key="2">
    <source>
        <dbReference type="EMBL" id="KAF0716471.1"/>
    </source>
</evidence>